<protein>
    <submittedName>
        <fullName evidence="2">Uncharacterized protein</fullName>
    </submittedName>
</protein>
<evidence type="ECO:0000313" key="3">
    <source>
        <dbReference type="Proteomes" id="UP001292094"/>
    </source>
</evidence>
<sequence length="118" mass="13376">MPIRICSHHHHLSYRTRARRRRAQSSPSVSPGTTPALPATPLATEEAGSPTDQPQADHVYLRFFCSLPLGMHPSLEDRWELKDGPDVVIWFEKSHIPDELIPEEGDLHEDDSDDNFVI</sequence>
<name>A0AAE1Q2W1_9EUCA</name>
<reference evidence="2" key="1">
    <citation type="submission" date="2023-11" db="EMBL/GenBank/DDBJ databases">
        <title>Genome assemblies of two species of porcelain crab, Petrolisthes cinctipes and Petrolisthes manimaculis (Anomura: Porcellanidae).</title>
        <authorList>
            <person name="Angst P."/>
        </authorList>
    </citation>
    <scope>NUCLEOTIDE SEQUENCE</scope>
    <source>
        <strain evidence="2">PB745_02</strain>
        <tissue evidence="2">Gill</tissue>
    </source>
</reference>
<evidence type="ECO:0000313" key="2">
    <source>
        <dbReference type="EMBL" id="KAK4319314.1"/>
    </source>
</evidence>
<accession>A0AAE1Q2W1</accession>
<dbReference type="EMBL" id="JAWZYT010000766">
    <property type="protein sequence ID" value="KAK4319314.1"/>
    <property type="molecule type" value="Genomic_DNA"/>
</dbReference>
<feature type="compositionally biased region" description="Low complexity" evidence="1">
    <location>
        <begin position="31"/>
        <end position="47"/>
    </location>
</feature>
<evidence type="ECO:0000256" key="1">
    <source>
        <dbReference type="SAM" id="MobiDB-lite"/>
    </source>
</evidence>
<feature type="compositionally biased region" description="Basic residues" evidence="1">
    <location>
        <begin position="12"/>
        <end position="23"/>
    </location>
</feature>
<organism evidence="2 3">
    <name type="scientific">Petrolisthes manimaculis</name>
    <dbReference type="NCBI Taxonomy" id="1843537"/>
    <lineage>
        <taxon>Eukaryota</taxon>
        <taxon>Metazoa</taxon>
        <taxon>Ecdysozoa</taxon>
        <taxon>Arthropoda</taxon>
        <taxon>Crustacea</taxon>
        <taxon>Multicrustacea</taxon>
        <taxon>Malacostraca</taxon>
        <taxon>Eumalacostraca</taxon>
        <taxon>Eucarida</taxon>
        <taxon>Decapoda</taxon>
        <taxon>Pleocyemata</taxon>
        <taxon>Anomura</taxon>
        <taxon>Galatheoidea</taxon>
        <taxon>Porcellanidae</taxon>
        <taxon>Petrolisthes</taxon>
    </lineage>
</organism>
<gene>
    <name evidence="2" type="ORF">Pmani_009773</name>
</gene>
<dbReference type="Proteomes" id="UP001292094">
    <property type="component" value="Unassembled WGS sequence"/>
</dbReference>
<keyword evidence="3" id="KW-1185">Reference proteome</keyword>
<dbReference type="AlphaFoldDB" id="A0AAE1Q2W1"/>
<comment type="caution">
    <text evidence="2">The sequence shown here is derived from an EMBL/GenBank/DDBJ whole genome shotgun (WGS) entry which is preliminary data.</text>
</comment>
<feature type="region of interest" description="Disordered" evidence="1">
    <location>
        <begin position="12"/>
        <end position="54"/>
    </location>
</feature>
<proteinExistence type="predicted"/>